<dbReference type="AlphaFoldDB" id="D6TIC9"/>
<feature type="domain" description="Transposase IS66 central" evidence="2">
    <location>
        <begin position="608"/>
        <end position="867"/>
    </location>
</feature>
<dbReference type="Pfam" id="PF13482">
    <property type="entry name" value="RNase_H_2"/>
    <property type="match status" value="1"/>
</dbReference>
<sequence length="909" mass="104814">MSKIITSEVLAAYSLCPQKAFLLLCTEERGTFHEYEQILQQQQCTAQNHLFTTLVQASLDIRSYTPAALTSACDVLIKATLLAEGLEAVCSMLTKVVQPSSLGDYSYEPVMVVGTHSINKEQKLELLFAGYVLGKIQGKFPQHGKMISADSISHKVKLQESADILLPLLQPLQKWATALSPQPPPLVLNKHCPSCQFRDLCQTRAENEDNLSLLAAIKSKDVQYYGKKGIFTVKQLSYVYKPRRPSKQAKNLRAAHRPELQALAIRTGKIYLQQIPTFSRQNVELFFDVEGIPDQKRYYLIGVLICRDNTSSYRAFWADTAQDEGRMWSAFLETVSQYPNAPLYHYGSYDPKAMMTLSKRYGTGIAGLEKRLININTSLYGKVYFPVKSNSLKEIGKFLGARWTAANASGLQSLVWRYYWDQTRDMQYQGLLITYNQEDCLALKVLVDELTHIKESAQTLSHVDFIDQPKRQTTSSGEEVHSQFETLLEFAHANYDKKKIRFRPNEEDQKPAQAKRKRDSKKGYQGQRKVRLKATKVIHVPAGEVCPHHDVPLRSTERLSKRVIIDLIVAKNGMRKTITEYVGTQGYCTKCHRYYSPPGIRKYSSNQIYGYQFQAWLVYQRVALRMTYESIAEMVAEQFHETMPPAYVVHAIENLSFAYAETEKGIIQHLLESPFLHADETPITIKGTTQYVWTFTTDKYVIFQLSKTREATTAHEFLKNYDGILITDFYSSYDAIACRQQKCWVHLIRDLNDDLWKCPFDSEYETFVSAVRNLIIPIMEAVQKYGLKKRHLSKFRQQVSAFYTQTITGKQYTSELVVTYQKRFVRYRDSLFTFLEYDGIPWHNNTAERALRHIVKQQQISMNFHEATTHQYLRLLGIKQTCRFRNKSFFQFLLSREVDIDQFKNGKVL</sequence>
<dbReference type="PANTHER" id="PTHR33678:SF2">
    <property type="match status" value="1"/>
</dbReference>
<dbReference type="InterPro" id="IPR052344">
    <property type="entry name" value="Transposase-related"/>
</dbReference>
<dbReference type="PANTHER" id="PTHR33678">
    <property type="entry name" value="BLL1576 PROTEIN"/>
    <property type="match status" value="1"/>
</dbReference>
<accession>D6TIC9</accession>
<dbReference type="STRING" id="485913.Krac_10728"/>
<dbReference type="InterPro" id="IPR004291">
    <property type="entry name" value="Transposase_IS66_central"/>
</dbReference>
<comment type="caution">
    <text evidence="4">The sequence shown here is derived from an EMBL/GenBank/DDBJ whole genome shotgun (WGS) entry which is preliminary data.</text>
</comment>
<protein>
    <submittedName>
        <fullName evidence="4">RecB family nuclease, putative</fullName>
    </submittedName>
</protein>
<dbReference type="InterPro" id="IPR019993">
    <property type="entry name" value="RecB_nuclease_TM0106_put"/>
</dbReference>
<feature type="region of interest" description="Disordered" evidence="1">
    <location>
        <begin position="500"/>
        <end position="526"/>
    </location>
</feature>
<dbReference type="NCBIfam" id="TIGR03491">
    <property type="entry name" value="TM0106 family RecB-like putative nuclease"/>
    <property type="match status" value="1"/>
</dbReference>
<keyword evidence="5" id="KW-1185">Reference proteome</keyword>
<dbReference type="Pfam" id="PF03050">
    <property type="entry name" value="DDE_Tnp_IS66"/>
    <property type="match status" value="1"/>
</dbReference>
<dbReference type="InterPro" id="IPR012337">
    <property type="entry name" value="RNaseH-like_sf"/>
</dbReference>
<dbReference type="OrthoDB" id="151215at2"/>
<gene>
    <name evidence="4" type="ORF">Krac_10728</name>
</gene>
<proteinExistence type="predicted"/>
<evidence type="ECO:0000256" key="1">
    <source>
        <dbReference type="SAM" id="MobiDB-lite"/>
    </source>
</evidence>
<evidence type="ECO:0000259" key="2">
    <source>
        <dbReference type="Pfam" id="PF03050"/>
    </source>
</evidence>
<dbReference type="EMBL" id="ADVG01000001">
    <property type="protein sequence ID" value="EFH89186.1"/>
    <property type="molecule type" value="Genomic_DNA"/>
</dbReference>
<dbReference type="SUPFAM" id="SSF53098">
    <property type="entry name" value="Ribonuclease H-like"/>
    <property type="match status" value="1"/>
</dbReference>
<reference evidence="4 5" key="1">
    <citation type="journal article" date="2011" name="Stand. Genomic Sci.">
        <title>Non-contiguous finished genome sequence and contextual data of the filamentous soil bacterium Ktedonobacter racemifer type strain (SOSP1-21).</title>
        <authorList>
            <person name="Chang Y.J."/>
            <person name="Land M."/>
            <person name="Hauser L."/>
            <person name="Chertkov O."/>
            <person name="Del Rio T.G."/>
            <person name="Nolan M."/>
            <person name="Copeland A."/>
            <person name="Tice H."/>
            <person name="Cheng J.F."/>
            <person name="Lucas S."/>
            <person name="Han C."/>
            <person name="Goodwin L."/>
            <person name="Pitluck S."/>
            <person name="Ivanova N."/>
            <person name="Ovchinikova G."/>
            <person name="Pati A."/>
            <person name="Chen A."/>
            <person name="Palaniappan K."/>
            <person name="Mavromatis K."/>
            <person name="Liolios K."/>
            <person name="Brettin T."/>
            <person name="Fiebig A."/>
            <person name="Rohde M."/>
            <person name="Abt B."/>
            <person name="Goker M."/>
            <person name="Detter J.C."/>
            <person name="Woyke T."/>
            <person name="Bristow J."/>
            <person name="Eisen J.A."/>
            <person name="Markowitz V."/>
            <person name="Hugenholtz P."/>
            <person name="Kyrpides N.C."/>
            <person name="Klenk H.P."/>
            <person name="Lapidus A."/>
        </authorList>
    </citation>
    <scope>NUCLEOTIDE SEQUENCE [LARGE SCALE GENOMIC DNA]</scope>
    <source>
        <strain evidence="5">DSM 44963</strain>
    </source>
</reference>
<evidence type="ECO:0000313" key="4">
    <source>
        <dbReference type="EMBL" id="EFH89186.1"/>
    </source>
</evidence>
<feature type="domain" description="YprB ribonuclease H-like" evidence="3">
    <location>
        <begin position="285"/>
        <end position="450"/>
    </location>
</feature>
<organism evidence="4 5">
    <name type="scientific">Ktedonobacter racemifer DSM 44963</name>
    <dbReference type="NCBI Taxonomy" id="485913"/>
    <lineage>
        <taxon>Bacteria</taxon>
        <taxon>Bacillati</taxon>
        <taxon>Chloroflexota</taxon>
        <taxon>Ktedonobacteria</taxon>
        <taxon>Ktedonobacterales</taxon>
        <taxon>Ktedonobacteraceae</taxon>
        <taxon>Ktedonobacter</taxon>
    </lineage>
</organism>
<evidence type="ECO:0000259" key="3">
    <source>
        <dbReference type="Pfam" id="PF13482"/>
    </source>
</evidence>
<evidence type="ECO:0000313" key="5">
    <source>
        <dbReference type="Proteomes" id="UP000004508"/>
    </source>
</evidence>
<dbReference type="NCBIfam" id="NF033517">
    <property type="entry name" value="transpos_IS66"/>
    <property type="match status" value="1"/>
</dbReference>
<name>D6TIC9_KTERA</name>
<dbReference type="InParanoid" id="D6TIC9"/>
<dbReference type="RefSeq" id="WP_007905614.1">
    <property type="nucleotide sequence ID" value="NZ_ADVG01000001.1"/>
</dbReference>
<dbReference type="Proteomes" id="UP000004508">
    <property type="component" value="Unassembled WGS sequence"/>
</dbReference>
<dbReference type="InterPro" id="IPR038720">
    <property type="entry name" value="YprB_RNase_H-like_dom"/>
</dbReference>
<dbReference type="eggNOG" id="COG2251">
    <property type="taxonomic scope" value="Bacteria"/>
</dbReference>